<accession>A0A813J0F6</accession>
<dbReference type="SUPFAM" id="SSF56219">
    <property type="entry name" value="DNase I-like"/>
    <property type="match status" value="1"/>
</dbReference>
<comment type="caution">
    <text evidence="2">The sequence shown here is derived from an EMBL/GenBank/DDBJ whole genome shotgun (WGS) entry which is preliminary data.</text>
</comment>
<dbReference type="InterPro" id="IPR005135">
    <property type="entry name" value="Endo/exonuclease/phosphatase"/>
</dbReference>
<reference evidence="2" key="1">
    <citation type="submission" date="2021-02" db="EMBL/GenBank/DDBJ databases">
        <authorList>
            <person name="Dougan E. K."/>
            <person name="Rhodes N."/>
            <person name="Thang M."/>
            <person name="Chan C."/>
        </authorList>
    </citation>
    <scope>NUCLEOTIDE SEQUENCE</scope>
</reference>
<organism evidence="2 3">
    <name type="scientific">Polarella glacialis</name>
    <name type="common">Dinoflagellate</name>
    <dbReference type="NCBI Taxonomy" id="89957"/>
    <lineage>
        <taxon>Eukaryota</taxon>
        <taxon>Sar</taxon>
        <taxon>Alveolata</taxon>
        <taxon>Dinophyceae</taxon>
        <taxon>Suessiales</taxon>
        <taxon>Suessiaceae</taxon>
        <taxon>Polarella</taxon>
    </lineage>
</organism>
<evidence type="ECO:0000313" key="3">
    <source>
        <dbReference type="Proteomes" id="UP000626109"/>
    </source>
</evidence>
<name>A0A813J0F6_POLGL</name>
<proteinExistence type="predicted"/>
<feature type="domain" description="Endonuclease/exonuclease/phosphatase" evidence="1">
    <location>
        <begin position="11"/>
        <end position="194"/>
    </location>
</feature>
<dbReference type="InterPro" id="IPR036691">
    <property type="entry name" value="Endo/exonu/phosph_ase_sf"/>
</dbReference>
<gene>
    <name evidence="2" type="ORF">PGLA2088_LOCUS13548</name>
</gene>
<sequence length="231" mass="25921">MRSFLSYLAELEDYLEHLGSPTFVCIIETFLDKSVIFPRISNYDLISRLGRRHDKTGGGIAFFARSCVSNCVVHEGDSDRFERTSHILHADQGPLLFGLWYRPPAYGEIDSITSLEAEVRCHAANVIGTILVGDMNVHHKPWLKYSASCTPAGRHLFRFWFRGVCSATNSWPLFVGSCFVRSGSLHLDRSYTRRQRSQYGAVTCGFTGSGVCHGSPPLLLLQASKLEWTKL</sequence>
<dbReference type="Pfam" id="PF03372">
    <property type="entry name" value="Exo_endo_phos"/>
    <property type="match status" value="1"/>
</dbReference>
<evidence type="ECO:0000259" key="1">
    <source>
        <dbReference type="Pfam" id="PF03372"/>
    </source>
</evidence>
<dbReference type="Proteomes" id="UP000626109">
    <property type="component" value="Unassembled WGS sequence"/>
</dbReference>
<dbReference type="AlphaFoldDB" id="A0A813J0F6"/>
<protein>
    <recommendedName>
        <fullName evidence="1">Endonuclease/exonuclease/phosphatase domain-containing protein</fullName>
    </recommendedName>
</protein>
<dbReference type="EMBL" id="CAJNNW010016230">
    <property type="protein sequence ID" value="CAE8658754.1"/>
    <property type="molecule type" value="Genomic_DNA"/>
</dbReference>
<dbReference type="Gene3D" id="3.60.10.10">
    <property type="entry name" value="Endonuclease/exonuclease/phosphatase"/>
    <property type="match status" value="1"/>
</dbReference>
<dbReference type="GO" id="GO:0003824">
    <property type="term" value="F:catalytic activity"/>
    <property type="evidence" value="ECO:0007669"/>
    <property type="project" value="InterPro"/>
</dbReference>
<evidence type="ECO:0000313" key="2">
    <source>
        <dbReference type="EMBL" id="CAE8658754.1"/>
    </source>
</evidence>